<name>A0A0G0DG23_9BACT</name>
<sequence>MLISNSFVFASKLSVYSSLILFSGGNDALTHESFSRSVLFAKNFSEFLVAGENSPYYYQPLYRYILGLFHFITGESMWGSYLFQSLLMSVAIIVTLNFFIRLKNYLGAVMFSILIIFFSIGPEISPFYLTTNVFQQSFAYPLLIISIFITAKCFICNTQLYKYFLLGLLFSLGITTRFDLLPAYVVLSIVVIFINFKEKAVKHSLLFFCGLLILPMLILLRNYSVSGLFILLPTTSSEKNNLLPIFRDIIPQEDNLGGVRAILFILQHYMNNIGGLGQILFDNLKSGFIGTAVSRQILWLNVPLMVVLGMLSKNNKNKIGIVIMLFVLLSLIVPNLFYYIHNGLIMTIHLDYLIIVIISLCFGSFYLSPSYGKFIKKVGYYCELTDKKKLS</sequence>
<evidence type="ECO:0008006" key="4">
    <source>
        <dbReference type="Google" id="ProtNLM"/>
    </source>
</evidence>
<reference evidence="2 3" key="1">
    <citation type="journal article" date="2015" name="Nature">
        <title>rRNA introns, odd ribosomes, and small enigmatic genomes across a large radiation of phyla.</title>
        <authorList>
            <person name="Brown C.T."/>
            <person name="Hug L.A."/>
            <person name="Thomas B.C."/>
            <person name="Sharon I."/>
            <person name="Castelle C.J."/>
            <person name="Singh A."/>
            <person name="Wilkins M.J."/>
            <person name="Williams K.H."/>
            <person name="Banfield J.F."/>
        </authorList>
    </citation>
    <scope>NUCLEOTIDE SEQUENCE [LARGE SCALE GENOMIC DNA]</scope>
</reference>
<feature type="transmembrane region" description="Helical" evidence="1">
    <location>
        <begin position="137"/>
        <end position="156"/>
    </location>
</feature>
<protein>
    <recommendedName>
        <fullName evidence="4">Glycosyltransferase RgtA/B/C/D-like domain-containing protein</fullName>
    </recommendedName>
</protein>
<dbReference type="STRING" id="1618333.UR93_C0036G0003"/>
<proteinExistence type="predicted"/>
<gene>
    <name evidence="2" type="ORF">UR93_C0036G0003</name>
</gene>
<organism evidence="2 3">
    <name type="scientific">Berkelbacteria bacterium GW2011_GWA2_35_9</name>
    <dbReference type="NCBI Taxonomy" id="1618333"/>
    <lineage>
        <taxon>Bacteria</taxon>
        <taxon>Candidatus Berkelbacteria</taxon>
    </lineage>
</organism>
<comment type="caution">
    <text evidence="2">The sequence shown here is derived from an EMBL/GenBank/DDBJ whole genome shotgun (WGS) entry which is preliminary data.</text>
</comment>
<keyword evidence="1" id="KW-1133">Transmembrane helix</keyword>
<evidence type="ECO:0000313" key="2">
    <source>
        <dbReference type="EMBL" id="KKP87686.1"/>
    </source>
</evidence>
<feature type="transmembrane region" description="Helical" evidence="1">
    <location>
        <begin position="163"/>
        <end position="194"/>
    </location>
</feature>
<feature type="transmembrane region" description="Helical" evidence="1">
    <location>
        <begin position="319"/>
        <end position="340"/>
    </location>
</feature>
<feature type="transmembrane region" description="Helical" evidence="1">
    <location>
        <begin position="81"/>
        <end position="100"/>
    </location>
</feature>
<evidence type="ECO:0000313" key="3">
    <source>
        <dbReference type="Proteomes" id="UP000034316"/>
    </source>
</evidence>
<evidence type="ECO:0000256" key="1">
    <source>
        <dbReference type="SAM" id="Phobius"/>
    </source>
</evidence>
<keyword evidence="1" id="KW-0812">Transmembrane</keyword>
<keyword evidence="1" id="KW-0472">Membrane</keyword>
<dbReference type="AlphaFoldDB" id="A0A0G0DG23"/>
<dbReference type="EMBL" id="LBRB01000036">
    <property type="protein sequence ID" value="KKP87686.1"/>
    <property type="molecule type" value="Genomic_DNA"/>
</dbReference>
<dbReference type="Proteomes" id="UP000034316">
    <property type="component" value="Unassembled WGS sequence"/>
</dbReference>
<feature type="transmembrane region" description="Helical" evidence="1">
    <location>
        <begin position="200"/>
        <end position="220"/>
    </location>
</feature>
<feature type="transmembrane region" description="Helical" evidence="1">
    <location>
        <begin position="105"/>
        <end position="125"/>
    </location>
</feature>
<accession>A0A0G0DG23</accession>
<feature type="transmembrane region" description="Helical" evidence="1">
    <location>
        <begin position="346"/>
        <end position="367"/>
    </location>
</feature>